<evidence type="ECO:0000259" key="8">
    <source>
        <dbReference type="PROSITE" id="PS51352"/>
    </source>
</evidence>
<dbReference type="AlphaFoldDB" id="A0A9N8WCD2"/>
<dbReference type="InterPro" id="IPR037944">
    <property type="entry name" value="PRX5-like"/>
</dbReference>
<dbReference type="Proteomes" id="UP000789739">
    <property type="component" value="Unassembled WGS sequence"/>
</dbReference>
<evidence type="ECO:0000256" key="1">
    <source>
        <dbReference type="ARBA" id="ARBA00010505"/>
    </source>
</evidence>
<dbReference type="PANTHER" id="PTHR10430">
    <property type="entry name" value="PEROXIREDOXIN"/>
    <property type="match status" value="1"/>
</dbReference>
<gene>
    <name evidence="9" type="ORF">PBRASI_LOCUS1780</name>
</gene>
<dbReference type="CDD" id="cd03013">
    <property type="entry name" value="PRX5_like"/>
    <property type="match status" value="1"/>
</dbReference>
<evidence type="ECO:0000313" key="10">
    <source>
        <dbReference type="Proteomes" id="UP000789739"/>
    </source>
</evidence>
<dbReference type="PANTHER" id="PTHR10430:SF16">
    <property type="entry name" value="PEROXIREDOXIN-5, MITOCHONDRIAL"/>
    <property type="match status" value="1"/>
</dbReference>
<evidence type="ECO:0000256" key="6">
    <source>
        <dbReference type="PIRSR" id="PIRSR637944-1"/>
    </source>
</evidence>
<feature type="active site" description="Cysteine sulfenic acid (-SOH) intermediate" evidence="6">
    <location>
        <position position="60"/>
    </location>
</feature>
<dbReference type="GO" id="GO:0005737">
    <property type="term" value="C:cytoplasm"/>
    <property type="evidence" value="ECO:0007669"/>
    <property type="project" value="TreeGrafter"/>
</dbReference>
<evidence type="ECO:0000256" key="4">
    <source>
        <dbReference type="ARBA" id="ARBA00023002"/>
    </source>
</evidence>
<comment type="caution">
    <text evidence="9">The sequence shown here is derived from an EMBL/GenBank/DDBJ whole genome shotgun (WGS) entry which is preliminary data.</text>
</comment>
<evidence type="ECO:0000256" key="3">
    <source>
        <dbReference type="ARBA" id="ARBA00022862"/>
    </source>
</evidence>
<dbReference type="InterPro" id="IPR036249">
    <property type="entry name" value="Thioredoxin-like_sf"/>
</dbReference>
<dbReference type="GO" id="GO:0042744">
    <property type="term" value="P:hydrogen peroxide catabolic process"/>
    <property type="evidence" value="ECO:0007669"/>
    <property type="project" value="TreeGrafter"/>
</dbReference>
<dbReference type="InterPro" id="IPR013766">
    <property type="entry name" value="Thioredoxin_domain"/>
</dbReference>
<dbReference type="OrthoDB" id="1882547at2759"/>
<keyword evidence="2 7" id="KW-0575">Peroxidase</keyword>
<sequence>MSAISGEKPKISVGDRLPEDLYFGALNEGEVEPRKVTVKEVFGGKNVVMFGIPGAFTSVCSSKHLPQYYDRYEKLKQKGVDIVACTAVNDPYVLREWARNHNTADKILMLADGDATFHSALSLIQRLPFAGIRNYRYSMYVSDCVVKIFNLEEPGALSYKVSGPDRMLQDLERLQKEGK</sequence>
<feature type="domain" description="Thioredoxin" evidence="8">
    <location>
        <begin position="11"/>
        <end position="176"/>
    </location>
</feature>
<name>A0A9N8WCD2_9GLOM</name>
<proteinExistence type="inferred from homology"/>
<protein>
    <submittedName>
        <fullName evidence="9">11697_t:CDS:1</fullName>
    </submittedName>
</protein>
<accession>A0A9N8WCD2</accession>
<keyword evidence="3 7" id="KW-0049">Antioxidant</keyword>
<dbReference type="EMBL" id="CAJVPI010000124">
    <property type="protein sequence ID" value="CAG8484923.1"/>
    <property type="molecule type" value="Genomic_DNA"/>
</dbReference>
<comment type="function">
    <text evidence="7">Thiol-specific peroxidase that catalyzes the reduction of hydrogen peroxide and organic hydroperoxides to water and alcohols, respectively. Plays a role in cell protection against oxidative stress by detoxifying peroxides.</text>
</comment>
<organism evidence="9 10">
    <name type="scientific">Paraglomus brasilianum</name>
    <dbReference type="NCBI Taxonomy" id="144538"/>
    <lineage>
        <taxon>Eukaryota</taxon>
        <taxon>Fungi</taxon>
        <taxon>Fungi incertae sedis</taxon>
        <taxon>Mucoromycota</taxon>
        <taxon>Glomeromycotina</taxon>
        <taxon>Glomeromycetes</taxon>
        <taxon>Paraglomerales</taxon>
        <taxon>Paraglomeraceae</taxon>
        <taxon>Paraglomus</taxon>
    </lineage>
</organism>
<keyword evidence="4 7" id="KW-0560">Oxidoreductase</keyword>
<dbReference type="SUPFAM" id="SSF52833">
    <property type="entry name" value="Thioredoxin-like"/>
    <property type="match status" value="1"/>
</dbReference>
<dbReference type="Pfam" id="PF08534">
    <property type="entry name" value="Redoxin"/>
    <property type="match status" value="1"/>
</dbReference>
<dbReference type="Gene3D" id="3.40.30.10">
    <property type="entry name" value="Glutaredoxin"/>
    <property type="match status" value="1"/>
</dbReference>
<comment type="similarity">
    <text evidence="1 7">Belongs to the peroxiredoxin family. Prx5 subfamily.</text>
</comment>
<evidence type="ECO:0000256" key="2">
    <source>
        <dbReference type="ARBA" id="ARBA00022559"/>
    </source>
</evidence>
<keyword evidence="10" id="KW-1185">Reference proteome</keyword>
<keyword evidence="5 7" id="KW-0676">Redox-active center</keyword>
<reference evidence="9" key="1">
    <citation type="submission" date="2021-06" db="EMBL/GenBank/DDBJ databases">
        <authorList>
            <person name="Kallberg Y."/>
            <person name="Tangrot J."/>
            <person name="Rosling A."/>
        </authorList>
    </citation>
    <scope>NUCLEOTIDE SEQUENCE</scope>
    <source>
        <strain evidence="9">BR232B</strain>
    </source>
</reference>
<dbReference type="GO" id="GO:0034599">
    <property type="term" value="P:cellular response to oxidative stress"/>
    <property type="evidence" value="ECO:0007669"/>
    <property type="project" value="InterPro"/>
</dbReference>
<dbReference type="PROSITE" id="PS51352">
    <property type="entry name" value="THIOREDOXIN_2"/>
    <property type="match status" value="1"/>
</dbReference>
<evidence type="ECO:0000256" key="5">
    <source>
        <dbReference type="ARBA" id="ARBA00023284"/>
    </source>
</evidence>
<evidence type="ECO:0000256" key="7">
    <source>
        <dbReference type="RuleBase" id="RU366011"/>
    </source>
</evidence>
<evidence type="ECO:0000313" key="9">
    <source>
        <dbReference type="EMBL" id="CAG8484923.1"/>
    </source>
</evidence>
<dbReference type="GO" id="GO:0008379">
    <property type="term" value="F:thioredoxin peroxidase activity"/>
    <property type="evidence" value="ECO:0007669"/>
    <property type="project" value="InterPro"/>
</dbReference>
<dbReference type="GO" id="GO:0045454">
    <property type="term" value="P:cell redox homeostasis"/>
    <property type="evidence" value="ECO:0007669"/>
    <property type="project" value="TreeGrafter"/>
</dbReference>
<dbReference type="InterPro" id="IPR013740">
    <property type="entry name" value="Redoxin"/>
</dbReference>